<dbReference type="AlphaFoldDB" id="A0A9J6QRY7"/>
<sequence length="237" mass="26263">MDTVKKKKRFKNGFLILLLVDLLLLLLICSSAAAVVWAAQNMVEEAEKKEAAKVEAMYEKASEVNLPDSLRQYTADRLTKQESIPAYSLEQIYDLDLRKPSGVTEADLKLVTSQGLVGLEEAFVRAEEKYGVNCVFLMSIASLESAKGTMMFRPNNMFGYGRSGFSSKSEGINVVAKGLSSKYLKPGASLYGGSPTVKGVNKRYAANPQWYAKVGNYMVDYYAVISKRHKEALSRIK</sequence>
<proteinExistence type="predicted"/>
<accession>A0A9J6QRY7</accession>
<comment type="caution">
    <text evidence="1">The sequence shown here is derived from an EMBL/GenBank/DDBJ whole genome shotgun (WGS) entry which is preliminary data.</text>
</comment>
<dbReference type="Gene3D" id="1.10.530.10">
    <property type="match status" value="1"/>
</dbReference>
<dbReference type="Proteomes" id="UP001065549">
    <property type="component" value="Unassembled WGS sequence"/>
</dbReference>
<keyword evidence="2" id="KW-1185">Reference proteome</keyword>
<organism evidence="1 2">
    <name type="scientific">Hominibacterium faecale</name>
    <dbReference type="NCBI Taxonomy" id="2839743"/>
    <lineage>
        <taxon>Bacteria</taxon>
        <taxon>Bacillati</taxon>
        <taxon>Bacillota</taxon>
        <taxon>Clostridia</taxon>
        <taxon>Peptostreptococcales</taxon>
        <taxon>Anaerovoracaceae</taxon>
        <taxon>Hominibacterium</taxon>
    </lineage>
</organism>
<name>A0A9J6QRY7_9FIRM</name>
<evidence type="ECO:0000313" key="1">
    <source>
        <dbReference type="EMBL" id="MCU7377323.1"/>
    </source>
</evidence>
<dbReference type="EMBL" id="JAOSHN010000001">
    <property type="protein sequence ID" value="MCU7377323.1"/>
    <property type="molecule type" value="Genomic_DNA"/>
</dbReference>
<gene>
    <name evidence="1" type="ORF">OBO34_03025</name>
</gene>
<protein>
    <submittedName>
        <fullName evidence="1">Glucosaminidase domain-containing protein</fullName>
    </submittedName>
</protein>
<reference evidence="1" key="1">
    <citation type="submission" date="2022-09" db="EMBL/GenBank/DDBJ databases">
        <title>Culturomic study of gut microbiota in children with autism spectrum disorder.</title>
        <authorList>
            <person name="Efimov B.A."/>
            <person name="Chaplin A.V."/>
            <person name="Sokolova S.R."/>
            <person name="Pikina A.P."/>
            <person name="Korzhanova M."/>
            <person name="Belova V."/>
            <person name="Korostin D."/>
        </authorList>
    </citation>
    <scope>NUCLEOTIDE SEQUENCE</scope>
    <source>
        <strain evidence="1">ASD5510</strain>
    </source>
</reference>
<dbReference type="RefSeq" id="WP_253020724.1">
    <property type="nucleotide sequence ID" value="NZ_JAJAGH010000010.1"/>
</dbReference>
<evidence type="ECO:0000313" key="2">
    <source>
        <dbReference type="Proteomes" id="UP001065549"/>
    </source>
</evidence>